<reference evidence="4" key="2">
    <citation type="journal article" date="2022" name="Microbiol. Resour. Announc.">
        <title>Whole-Genome Sequence of Entomortierella parvispora E1425, a Mucoromycotan Fungus Associated with Burkholderiaceae-Related Endosymbiotic Bacteria.</title>
        <authorList>
            <person name="Herlambang A."/>
            <person name="Guo Y."/>
            <person name="Takashima Y."/>
            <person name="Narisawa K."/>
            <person name="Ohta H."/>
            <person name="Nishizawa T."/>
        </authorList>
    </citation>
    <scope>NUCLEOTIDE SEQUENCE</scope>
    <source>
        <strain evidence="4">E1425</strain>
    </source>
</reference>
<evidence type="ECO:0000313" key="4">
    <source>
        <dbReference type="EMBL" id="GJJ75570.1"/>
    </source>
</evidence>
<dbReference type="FunFam" id="3.30.70.360:FF:000004">
    <property type="entry name" value="Peptidase M20 domain-containing protein 2"/>
    <property type="match status" value="1"/>
</dbReference>
<dbReference type="PIRSF" id="PIRSF037226">
    <property type="entry name" value="Amidohydrolase_ACY1L2_prd"/>
    <property type="match status" value="1"/>
</dbReference>
<dbReference type="PANTHER" id="PTHR30575:SF0">
    <property type="entry name" value="XAA-ARG DIPEPTIDASE"/>
    <property type="match status" value="1"/>
</dbReference>
<dbReference type="Gene3D" id="3.40.630.10">
    <property type="entry name" value="Zn peptidases"/>
    <property type="match status" value="1"/>
</dbReference>
<protein>
    <recommendedName>
        <fullName evidence="2">Peptidase M20 domain-containing protein 2</fullName>
    </recommendedName>
</protein>
<comment type="similarity">
    <text evidence="1 2">Belongs to the peptidase M20A family.</text>
</comment>
<dbReference type="InterPro" id="IPR052030">
    <property type="entry name" value="Peptidase_M20/M20A_hydrolases"/>
</dbReference>
<dbReference type="NCBIfam" id="TIGR01891">
    <property type="entry name" value="amidohydrolases"/>
    <property type="match status" value="1"/>
</dbReference>
<dbReference type="PANTHER" id="PTHR30575">
    <property type="entry name" value="PEPTIDASE M20"/>
    <property type="match status" value="1"/>
</dbReference>
<dbReference type="InterPro" id="IPR017144">
    <property type="entry name" value="Xaa-Arg_dipeptidase"/>
</dbReference>
<dbReference type="Gene3D" id="3.30.70.360">
    <property type="match status" value="1"/>
</dbReference>
<evidence type="ECO:0000256" key="1">
    <source>
        <dbReference type="ARBA" id="ARBA00006247"/>
    </source>
</evidence>
<reference evidence="4" key="1">
    <citation type="submission" date="2021-11" db="EMBL/GenBank/DDBJ databases">
        <authorList>
            <person name="Herlambang A."/>
            <person name="Guo Y."/>
            <person name="Takashima Y."/>
            <person name="Nishizawa T."/>
        </authorList>
    </citation>
    <scope>NUCLEOTIDE SEQUENCE</scope>
    <source>
        <strain evidence="4">E1425</strain>
    </source>
</reference>
<feature type="domain" description="Peptidase M20 dimerisation" evidence="3">
    <location>
        <begin position="178"/>
        <end position="275"/>
    </location>
</feature>
<evidence type="ECO:0000313" key="5">
    <source>
        <dbReference type="Proteomes" id="UP000827284"/>
    </source>
</evidence>
<dbReference type="CDD" id="cd05672">
    <property type="entry name" value="M20_ACY1L2-like"/>
    <property type="match status" value="1"/>
</dbReference>
<name>A0A9P3HF31_9FUNG</name>
<proteinExistence type="inferred from homology"/>
<evidence type="ECO:0000259" key="3">
    <source>
        <dbReference type="Pfam" id="PF07687"/>
    </source>
</evidence>
<gene>
    <name evidence="4" type="ORF">EMPS_07928</name>
</gene>
<dbReference type="SUPFAM" id="SSF53187">
    <property type="entry name" value="Zn-dependent exopeptidases"/>
    <property type="match status" value="1"/>
</dbReference>
<dbReference type="SUPFAM" id="SSF55031">
    <property type="entry name" value="Bacterial exopeptidase dimerisation domain"/>
    <property type="match status" value="1"/>
</dbReference>
<dbReference type="Pfam" id="PF01546">
    <property type="entry name" value="Peptidase_M20"/>
    <property type="match status" value="1"/>
</dbReference>
<dbReference type="InterPro" id="IPR011650">
    <property type="entry name" value="Peptidase_M20_dimer"/>
</dbReference>
<dbReference type="EMBL" id="BQFW01000011">
    <property type="protein sequence ID" value="GJJ75570.1"/>
    <property type="molecule type" value="Genomic_DNA"/>
</dbReference>
<dbReference type="GO" id="GO:0016805">
    <property type="term" value="F:dipeptidase activity"/>
    <property type="evidence" value="ECO:0007669"/>
    <property type="project" value="InterPro"/>
</dbReference>
<accession>A0A9P3HF31</accession>
<dbReference type="InterPro" id="IPR036264">
    <property type="entry name" value="Bact_exopeptidase_dim_dom"/>
</dbReference>
<dbReference type="Pfam" id="PF07687">
    <property type="entry name" value="M20_dimer"/>
    <property type="match status" value="1"/>
</dbReference>
<dbReference type="Proteomes" id="UP000827284">
    <property type="component" value="Unassembled WGS sequence"/>
</dbReference>
<keyword evidence="5" id="KW-1185">Reference proteome</keyword>
<dbReference type="AlphaFoldDB" id="A0A9P3HF31"/>
<organism evidence="4 5">
    <name type="scientific">Entomortierella parvispora</name>
    <dbReference type="NCBI Taxonomy" id="205924"/>
    <lineage>
        <taxon>Eukaryota</taxon>
        <taxon>Fungi</taxon>
        <taxon>Fungi incertae sedis</taxon>
        <taxon>Mucoromycota</taxon>
        <taxon>Mortierellomycotina</taxon>
        <taxon>Mortierellomycetes</taxon>
        <taxon>Mortierellales</taxon>
        <taxon>Mortierellaceae</taxon>
        <taxon>Entomortierella</taxon>
    </lineage>
</organism>
<comment type="caution">
    <text evidence="4">The sequence shown here is derived from an EMBL/GenBank/DDBJ whole genome shotgun (WGS) entry which is preliminary data.</text>
</comment>
<evidence type="ECO:0000256" key="2">
    <source>
        <dbReference type="PIRNR" id="PIRNR037226"/>
    </source>
</evidence>
<dbReference type="OrthoDB" id="6119954at2759"/>
<dbReference type="InterPro" id="IPR017439">
    <property type="entry name" value="Amidohydrolase"/>
</dbReference>
<dbReference type="InterPro" id="IPR002933">
    <property type="entry name" value="Peptidase_M20"/>
</dbReference>
<sequence length="409" mass="44656">MQTNPGKTVEATIEKASPELRELSMKIHDHPEIGYEEVYAHKTLTDFLTAHGFHVTKHACDIPTAFIAEYEHPGADKAAFGTPIRSIGFCSEFDALPSIGHGCGHNLIAIAGVGAALGVKEAMEKHKIRGRVRLLGTPAEETLGGKRPMLERGAFEGLDACLMVHPGQFDILYRQPLGVGRLEVEFHGKAAHASAMPWEGINALDAMTMAYNAIGLLRQQTLPSNRIHSIITNGGQAANIIPELVTAVIMYRAVKNPDLVKLHDQIIEILDAAAEATGCTVKVEKVMEYMPLNNNSQLTERFRSYMETFGAKFQERQVDETFPTGSTDMGNVTVAMPGFHPVFNIASMEGVREPGLSTHSVLFAERAGTEVAHQTAIRASKAMSLTGLDVLLDAEFTKNVRKEFDQPKE</sequence>